<gene>
    <name evidence="2" type="ORF">NN4_33430</name>
</gene>
<keyword evidence="3" id="KW-1185">Reference proteome</keyword>
<reference evidence="2 3" key="1">
    <citation type="submission" date="2019-07" db="EMBL/GenBank/DDBJ databases">
        <title>Whole genome shotgun sequence of Nocardia ninae NBRC 108245.</title>
        <authorList>
            <person name="Hosoyama A."/>
            <person name="Uohara A."/>
            <person name="Ohji S."/>
            <person name="Ichikawa N."/>
        </authorList>
    </citation>
    <scope>NUCLEOTIDE SEQUENCE [LARGE SCALE GENOMIC DNA]</scope>
    <source>
        <strain evidence="2 3">NBRC 108245</strain>
    </source>
</reference>
<evidence type="ECO:0000313" key="3">
    <source>
        <dbReference type="Proteomes" id="UP000321424"/>
    </source>
</evidence>
<name>A0A511MDS6_9NOCA</name>
<feature type="region of interest" description="Disordered" evidence="1">
    <location>
        <begin position="61"/>
        <end position="80"/>
    </location>
</feature>
<dbReference type="Proteomes" id="UP000321424">
    <property type="component" value="Unassembled WGS sequence"/>
</dbReference>
<organism evidence="2 3">
    <name type="scientific">Nocardia ninae NBRC 108245</name>
    <dbReference type="NCBI Taxonomy" id="1210091"/>
    <lineage>
        <taxon>Bacteria</taxon>
        <taxon>Bacillati</taxon>
        <taxon>Actinomycetota</taxon>
        <taxon>Actinomycetes</taxon>
        <taxon>Mycobacteriales</taxon>
        <taxon>Nocardiaceae</taxon>
        <taxon>Nocardia</taxon>
    </lineage>
</organism>
<dbReference type="AlphaFoldDB" id="A0A511MDS6"/>
<feature type="compositionally biased region" description="Low complexity" evidence="1">
    <location>
        <begin position="61"/>
        <end position="75"/>
    </location>
</feature>
<sequence length="89" mass="10094">MGWDIIDYDADPPHVNGDYIRDEDEPVRYMRELLDFFEAESVDTAFWHTFASINLPTTVTHTSTPTWPPSASARSCPTTPSLPSACRYL</sequence>
<accession>A0A511MDS6</accession>
<evidence type="ECO:0000313" key="2">
    <source>
        <dbReference type="EMBL" id="GEM38824.1"/>
    </source>
</evidence>
<comment type="caution">
    <text evidence="2">The sequence shown here is derived from an EMBL/GenBank/DDBJ whole genome shotgun (WGS) entry which is preliminary data.</text>
</comment>
<evidence type="ECO:0000256" key="1">
    <source>
        <dbReference type="SAM" id="MobiDB-lite"/>
    </source>
</evidence>
<protein>
    <submittedName>
        <fullName evidence="2">Uncharacterized protein</fullName>
    </submittedName>
</protein>
<proteinExistence type="predicted"/>
<dbReference type="EMBL" id="BJXA01000019">
    <property type="protein sequence ID" value="GEM38824.1"/>
    <property type="molecule type" value="Genomic_DNA"/>
</dbReference>